<proteinExistence type="predicted"/>
<sequence>MSRTTQTPLPQPPRAKIVDEPPMMFTLEGRSDEQVV</sequence>
<dbReference type="WBParaSite" id="ALUE_0000089101-mRNA-1">
    <property type="protein sequence ID" value="ALUE_0000089101-mRNA-1"/>
    <property type="gene ID" value="ALUE_0000089101"/>
</dbReference>
<evidence type="ECO:0000313" key="3">
    <source>
        <dbReference type="WBParaSite" id="ALUE_0000089101-mRNA-1"/>
    </source>
</evidence>
<keyword evidence="2" id="KW-1185">Reference proteome</keyword>
<reference evidence="3" key="1">
    <citation type="submission" date="2017-02" db="UniProtKB">
        <authorList>
            <consortium name="WormBaseParasite"/>
        </authorList>
    </citation>
    <scope>IDENTIFICATION</scope>
</reference>
<name>A0A0M3HH96_ASCLU</name>
<protein>
    <submittedName>
        <fullName evidence="3">DUF177 domain-containing protein</fullName>
    </submittedName>
</protein>
<evidence type="ECO:0000256" key="1">
    <source>
        <dbReference type="SAM" id="MobiDB-lite"/>
    </source>
</evidence>
<dbReference type="AlphaFoldDB" id="A0A0M3HH96"/>
<evidence type="ECO:0000313" key="2">
    <source>
        <dbReference type="Proteomes" id="UP000036681"/>
    </source>
</evidence>
<dbReference type="Proteomes" id="UP000036681">
    <property type="component" value="Unplaced"/>
</dbReference>
<accession>A0A0M3HH96</accession>
<feature type="region of interest" description="Disordered" evidence="1">
    <location>
        <begin position="1"/>
        <end position="36"/>
    </location>
</feature>
<organism evidence="2 3">
    <name type="scientific">Ascaris lumbricoides</name>
    <name type="common">Giant roundworm</name>
    <dbReference type="NCBI Taxonomy" id="6252"/>
    <lineage>
        <taxon>Eukaryota</taxon>
        <taxon>Metazoa</taxon>
        <taxon>Ecdysozoa</taxon>
        <taxon>Nematoda</taxon>
        <taxon>Chromadorea</taxon>
        <taxon>Rhabditida</taxon>
        <taxon>Spirurina</taxon>
        <taxon>Ascaridomorpha</taxon>
        <taxon>Ascaridoidea</taxon>
        <taxon>Ascarididae</taxon>
        <taxon>Ascaris</taxon>
    </lineage>
</organism>